<proteinExistence type="predicted"/>
<feature type="region of interest" description="Disordered" evidence="1">
    <location>
        <begin position="65"/>
        <end position="84"/>
    </location>
</feature>
<dbReference type="AlphaFoldDB" id="U3TE69"/>
<accession>U3TE69</accession>
<keyword evidence="3" id="KW-1185">Reference proteome</keyword>
<evidence type="ECO:0000256" key="1">
    <source>
        <dbReference type="SAM" id="MobiDB-lite"/>
    </source>
</evidence>
<evidence type="ECO:0000313" key="2">
    <source>
        <dbReference type="EMBL" id="BAN90258.1"/>
    </source>
</evidence>
<organism evidence="2 3">
    <name type="scientific">Aeropyrum camini SY1 = JCM 12091</name>
    <dbReference type="NCBI Taxonomy" id="1198449"/>
    <lineage>
        <taxon>Archaea</taxon>
        <taxon>Thermoproteota</taxon>
        <taxon>Thermoprotei</taxon>
        <taxon>Desulfurococcales</taxon>
        <taxon>Desulfurococcaceae</taxon>
        <taxon>Aeropyrum</taxon>
    </lineage>
</organism>
<dbReference type="KEGG" id="acj:ACAM_0789"/>
<dbReference type="Proteomes" id="UP000016887">
    <property type="component" value="Chromosome"/>
</dbReference>
<sequence>MHAELKYMGFPDDKALSIPFRDMRLPTSSLYLGLMAYFLFPLGICGEACGDGAAGEAELSIPFRDMPATPSHHPDTASRTFYSL</sequence>
<protein>
    <submittedName>
        <fullName evidence="2">Uncharacterized protein</fullName>
    </submittedName>
</protein>
<name>U3TE69_9CREN</name>
<evidence type="ECO:0000313" key="3">
    <source>
        <dbReference type="Proteomes" id="UP000016887"/>
    </source>
</evidence>
<reference evidence="2 3" key="1">
    <citation type="journal article" date="2013" name="Appl. Environ. Microbiol.">
        <title>Variation of the Virus-Related Elements within Syntenic Genomes of the Hyperthermophilic Archaeon Aeropyrum.</title>
        <authorList>
            <person name="Daifuku T."/>
            <person name="Yoshida T."/>
            <person name="Kitamura T."/>
            <person name="Kawaichi S."/>
            <person name="Inoue T."/>
            <person name="Nomura K."/>
            <person name="Yoshida Y."/>
            <person name="Kuno S."/>
            <person name="Sako Y."/>
        </authorList>
    </citation>
    <scope>NUCLEOTIDE SEQUENCE [LARGE SCALE GENOMIC DNA]</scope>
    <source>
        <strain evidence="2 3">SY1</strain>
    </source>
</reference>
<dbReference type="EMBL" id="AP012489">
    <property type="protein sequence ID" value="BAN90258.1"/>
    <property type="molecule type" value="Genomic_DNA"/>
</dbReference>
<gene>
    <name evidence="2" type="ORF">ACAM_0789</name>
</gene>